<dbReference type="Gene3D" id="3.20.20.70">
    <property type="entry name" value="Aldolase class I"/>
    <property type="match status" value="1"/>
</dbReference>
<dbReference type="RefSeq" id="WP_117586486.1">
    <property type="nucleotide sequence ID" value="NZ_QRVA01000009.1"/>
</dbReference>
<evidence type="ECO:0000256" key="8">
    <source>
        <dbReference type="ARBA" id="ARBA00047883"/>
    </source>
</evidence>
<accession>A0A3E5E7F8</accession>
<evidence type="ECO:0000256" key="11">
    <source>
        <dbReference type="RuleBase" id="RU004253"/>
    </source>
</evidence>
<comment type="function">
    <text evidence="9">Condenses 4-methyl-5-(beta-hydroxyethyl)thiazole monophosphate (THZ-P) and 2-methyl-4-amino-5-hydroxymethyl pyrimidine pyrophosphate (HMP-PP) to form thiamine monophosphate (TMP).</text>
</comment>
<evidence type="ECO:0000259" key="12">
    <source>
        <dbReference type="Pfam" id="PF02581"/>
    </source>
</evidence>
<keyword evidence="3 9" id="KW-0479">Metal-binding</keyword>
<feature type="binding site" evidence="9">
    <location>
        <position position="74"/>
    </location>
    <ligand>
        <name>4-amino-2-methyl-5-(diphosphooxymethyl)pyrimidine</name>
        <dbReference type="ChEBI" id="CHEBI:57841"/>
    </ligand>
</feature>
<comment type="catalytic activity">
    <reaction evidence="7 9 10">
        <text>2-(2-carboxy-4-methylthiazol-5-yl)ethyl phosphate + 4-amino-2-methyl-5-(diphosphooxymethyl)pyrimidine + 2 H(+) = thiamine phosphate + CO2 + diphosphate</text>
        <dbReference type="Rhea" id="RHEA:47848"/>
        <dbReference type="ChEBI" id="CHEBI:15378"/>
        <dbReference type="ChEBI" id="CHEBI:16526"/>
        <dbReference type="ChEBI" id="CHEBI:33019"/>
        <dbReference type="ChEBI" id="CHEBI:37575"/>
        <dbReference type="ChEBI" id="CHEBI:57841"/>
        <dbReference type="ChEBI" id="CHEBI:62890"/>
        <dbReference type="EC" id="2.5.1.3"/>
    </reaction>
</comment>
<comment type="cofactor">
    <cofactor evidence="9">
        <name>Mg(2+)</name>
        <dbReference type="ChEBI" id="CHEBI:18420"/>
    </cofactor>
    <text evidence="9">Binds 1 Mg(2+) ion per subunit.</text>
</comment>
<evidence type="ECO:0000313" key="14">
    <source>
        <dbReference type="Proteomes" id="UP000283872"/>
    </source>
</evidence>
<name>A0A3E5E7F8_9BACT</name>
<feature type="binding site" evidence="9">
    <location>
        <position position="75"/>
    </location>
    <ligand>
        <name>Mg(2+)</name>
        <dbReference type="ChEBI" id="CHEBI:18420"/>
    </ligand>
</feature>
<dbReference type="CDD" id="cd00564">
    <property type="entry name" value="TMP_TenI"/>
    <property type="match status" value="1"/>
</dbReference>
<dbReference type="InterPro" id="IPR013785">
    <property type="entry name" value="Aldolase_TIM"/>
</dbReference>
<dbReference type="GO" id="GO:0004789">
    <property type="term" value="F:thiamine-phosphate diphosphorylase activity"/>
    <property type="evidence" value="ECO:0007669"/>
    <property type="project" value="UniProtKB-UniRule"/>
</dbReference>
<comment type="catalytic activity">
    <reaction evidence="8 9 10">
        <text>2-[(2R,5Z)-2-carboxy-4-methylthiazol-5(2H)-ylidene]ethyl phosphate + 4-amino-2-methyl-5-(diphosphooxymethyl)pyrimidine + 2 H(+) = thiamine phosphate + CO2 + diphosphate</text>
        <dbReference type="Rhea" id="RHEA:47844"/>
        <dbReference type="ChEBI" id="CHEBI:15378"/>
        <dbReference type="ChEBI" id="CHEBI:16526"/>
        <dbReference type="ChEBI" id="CHEBI:33019"/>
        <dbReference type="ChEBI" id="CHEBI:37575"/>
        <dbReference type="ChEBI" id="CHEBI:57841"/>
        <dbReference type="ChEBI" id="CHEBI:62899"/>
        <dbReference type="EC" id="2.5.1.3"/>
    </reaction>
</comment>
<evidence type="ECO:0000256" key="9">
    <source>
        <dbReference type="HAMAP-Rule" id="MF_00097"/>
    </source>
</evidence>
<dbReference type="GO" id="GO:0009229">
    <property type="term" value="P:thiamine diphosphate biosynthetic process"/>
    <property type="evidence" value="ECO:0007669"/>
    <property type="project" value="UniProtKB-UniRule"/>
</dbReference>
<evidence type="ECO:0000313" key="13">
    <source>
        <dbReference type="EMBL" id="RGS17082.1"/>
    </source>
</evidence>
<dbReference type="InterPro" id="IPR022998">
    <property type="entry name" value="ThiamineP_synth_TenI"/>
</dbReference>
<evidence type="ECO:0000256" key="6">
    <source>
        <dbReference type="ARBA" id="ARBA00047334"/>
    </source>
</evidence>
<gene>
    <name evidence="9" type="primary">thiE</name>
    <name evidence="13" type="ORF">DWY11_05500</name>
</gene>
<organism evidence="13 14">
    <name type="scientific">Segatella copri</name>
    <dbReference type="NCBI Taxonomy" id="165179"/>
    <lineage>
        <taxon>Bacteria</taxon>
        <taxon>Pseudomonadati</taxon>
        <taxon>Bacteroidota</taxon>
        <taxon>Bacteroidia</taxon>
        <taxon>Bacteroidales</taxon>
        <taxon>Prevotellaceae</taxon>
        <taxon>Segatella</taxon>
    </lineage>
</organism>
<evidence type="ECO:0000256" key="10">
    <source>
        <dbReference type="RuleBase" id="RU003826"/>
    </source>
</evidence>
<dbReference type="SUPFAM" id="SSF51391">
    <property type="entry name" value="Thiamin phosphate synthase"/>
    <property type="match status" value="1"/>
</dbReference>
<dbReference type="AlphaFoldDB" id="A0A3E5E7F8"/>
<feature type="binding site" evidence="9">
    <location>
        <position position="94"/>
    </location>
    <ligand>
        <name>Mg(2+)</name>
        <dbReference type="ChEBI" id="CHEBI:18420"/>
    </ligand>
</feature>
<dbReference type="HAMAP" id="MF_00097">
    <property type="entry name" value="TMP_synthase"/>
    <property type="match status" value="1"/>
</dbReference>
<evidence type="ECO:0000256" key="7">
    <source>
        <dbReference type="ARBA" id="ARBA00047851"/>
    </source>
</evidence>
<reference evidence="13 14" key="1">
    <citation type="submission" date="2018-08" db="EMBL/GenBank/DDBJ databases">
        <title>A genome reference for cultivated species of the human gut microbiota.</title>
        <authorList>
            <person name="Zou Y."/>
            <person name="Xue W."/>
            <person name="Luo G."/>
        </authorList>
    </citation>
    <scope>NUCLEOTIDE SEQUENCE [LARGE SCALE GENOMIC DNA]</scope>
    <source>
        <strain evidence="13 14">AF24-12</strain>
    </source>
</reference>
<comment type="similarity">
    <text evidence="9 10">Belongs to the thiamine-phosphate synthase family.</text>
</comment>
<comment type="catalytic activity">
    <reaction evidence="6 9 10">
        <text>4-methyl-5-(2-phosphooxyethyl)-thiazole + 4-amino-2-methyl-5-(diphosphooxymethyl)pyrimidine + H(+) = thiamine phosphate + diphosphate</text>
        <dbReference type="Rhea" id="RHEA:22328"/>
        <dbReference type="ChEBI" id="CHEBI:15378"/>
        <dbReference type="ChEBI" id="CHEBI:33019"/>
        <dbReference type="ChEBI" id="CHEBI:37575"/>
        <dbReference type="ChEBI" id="CHEBI:57841"/>
        <dbReference type="ChEBI" id="CHEBI:58296"/>
        <dbReference type="EC" id="2.5.1.3"/>
    </reaction>
</comment>
<feature type="binding site" evidence="9">
    <location>
        <position position="175"/>
    </location>
    <ligand>
        <name>2-[(2R,5Z)-2-carboxy-4-methylthiazol-5(2H)-ylidene]ethyl phosphate</name>
        <dbReference type="ChEBI" id="CHEBI:62899"/>
    </ligand>
</feature>
<dbReference type="EC" id="2.5.1.3" evidence="9"/>
<dbReference type="UniPathway" id="UPA00060">
    <property type="reaction ID" value="UER00141"/>
</dbReference>
<evidence type="ECO:0000256" key="5">
    <source>
        <dbReference type="ARBA" id="ARBA00022977"/>
    </source>
</evidence>
<comment type="pathway">
    <text evidence="1 9 11">Cofactor biosynthesis; thiamine diphosphate biosynthesis; thiamine phosphate from 4-amino-2-methyl-5-diphosphomethylpyrimidine and 4-methyl-5-(2-phosphoethyl)-thiazole: step 1/1.</text>
</comment>
<dbReference type="EMBL" id="QRVA01000009">
    <property type="protein sequence ID" value="RGS17082.1"/>
    <property type="molecule type" value="Genomic_DNA"/>
</dbReference>
<feature type="binding site" evidence="9">
    <location>
        <begin position="139"/>
        <end position="141"/>
    </location>
    <ligand>
        <name>2-[(2R,5Z)-2-carboxy-4-methylthiazol-5(2H)-ylidene]ethyl phosphate</name>
        <dbReference type="ChEBI" id="CHEBI:62899"/>
    </ligand>
</feature>
<dbReference type="NCBIfam" id="NF000736">
    <property type="entry name" value="PRK00043.2-3"/>
    <property type="match status" value="1"/>
</dbReference>
<dbReference type="GO" id="GO:0005737">
    <property type="term" value="C:cytoplasm"/>
    <property type="evidence" value="ECO:0007669"/>
    <property type="project" value="TreeGrafter"/>
</dbReference>
<evidence type="ECO:0000256" key="2">
    <source>
        <dbReference type="ARBA" id="ARBA00022679"/>
    </source>
</evidence>
<dbReference type="GO" id="GO:0000287">
    <property type="term" value="F:magnesium ion binding"/>
    <property type="evidence" value="ECO:0007669"/>
    <property type="project" value="UniProtKB-UniRule"/>
</dbReference>
<dbReference type="PANTHER" id="PTHR20857">
    <property type="entry name" value="THIAMINE-PHOSPHATE PYROPHOSPHORYLASE"/>
    <property type="match status" value="1"/>
</dbReference>
<comment type="caution">
    <text evidence="9">Lacks conserved residue(s) required for the propagation of feature annotation.</text>
</comment>
<dbReference type="Pfam" id="PF02581">
    <property type="entry name" value="TMP-TENI"/>
    <property type="match status" value="1"/>
</dbReference>
<evidence type="ECO:0000256" key="3">
    <source>
        <dbReference type="ARBA" id="ARBA00022723"/>
    </source>
</evidence>
<dbReference type="NCBIfam" id="TIGR00693">
    <property type="entry name" value="thiE"/>
    <property type="match status" value="1"/>
</dbReference>
<evidence type="ECO:0000256" key="1">
    <source>
        <dbReference type="ARBA" id="ARBA00005165"/>
    </source>
</evidence>
<sequence length="229" mass="25506">MNKSLALAHFQTSFQFITHQNERFSYLEGAYLALIGGCDWVQLRMKGATDEEVEPIARKLKLACEGAGATFILDDRVELVKKLQIDGVHLGKNDMPVDEARKLLGDEFIIGGTANTFDDIRRLHEQGADYIGCGPFRYTTTKEKLSPVLGIEGYRQIIEQMRENKISLPMVAIGGLTPDDIDPLAELGIGVAMSGTILNAENPVAMTRQIHEKCFGLCLENFNHFFENQ</sequence>
<dbReference type="InterPro" id="IPR036206">
    <property type="entry name" value="ThiamineP_synth_sf"/>
</dbReference>
<proteinExistence type="inferred from homology"/>
<feature type="binding site" evidence="9">
    <location>
        <position position="142"/>
    </location>
    <ligand>
        <name>4-amino-2-methyl-5-(diphosphooxymethyl)pyrimidine</name>
        <dbReference type="ChEBI" id="CHEBI:57841"/>
    </ligand>
</feature>
<dbReference type="InterPro" id="IPR034291">
    <property type="entry name" value="TMP_synthase"/>
</dbReference>
<dbReference type="GO" id="GO:0009228">
    <property type="term" value="P:thiamine biosynthetic process"/>
    <property type="evidence" value="ECO:0007669"/>
    <property type="project" value="UniProtKB-KW"/>
</dbReference>
<feature type="domain" description="Thiamine phosphate synthase/TenI" evidence="12">
    <location>
        <begin position="16"/>
        <end position="194"/>
    </location>
</feature>
<comment type="caution">
    <text evidence="13">The sequence shown here is derived from an EMBL/GenBank/DDBJ whole genome shotgun (WGS) entry which is preliminary data.</text>
</comment>
<feature type="binding site" evidence="9">
    <location>
        <begin position="42"/>
        <end position="46"/>
    </location>
    <ligand>
        <name>4-amino-2-methyl-5-(diphosphooxymethyl)pyrimidine</name>
        <dbReference type="ChEBI" id="CHEBI:57841"/>
    </ligand>
</feature>
<keyword evidence="2 9" id="KW-0808">Transferase</keyword>
<evidence type="ECO:0000256" key="4">
    <source>
        <dbReference type="ARBA" id="ARBA00022842"/>
    </source>
</evidence>
<keyword evidence="4 9" id="KW-0460">Magnesium</keyword>
<dbReference type="PANTHER" id="PTHR20857:SF15">
    <property type="entry name" value="THIAMINE-PHOSPHATE SYNTHASE"/>
    <property type="match status" value="1"/>
</dbReference>
<keyword evidence="5 9" id="KW-0784">Thiamine biosynthesis</keyword>
<protein>
    <recommendedName>
        <fullName evidence="9">Thiamine-phosphate synthase</fullName>
        <shortName evidence="9">TP synthase</shortName>
        <shortName evidence="9">TPS</shortName>
        <ecNumber evidence="9">2.5.1.3</ecNumber>
    </recommendedName>
    <alternativeName>
        <fullName evidence="9">Thiamine-phosphate pyrophosphorylase</fullName>
        <shortName evidence="9">TMP pyrophosphorylase</shortName>
        <shortName evidence="9">TMP-PPase</shortName>
    </alternativeName>
</protein>
<feature type="binding site" evidence="9">
    <location>
        <position position="113"/>
    </location>
    <ligand>
        <name>4-amino-2-methyl-5-(diphosphooxymethyl)pyrimidine</name>
        <dbReference type="ChEBI" id="CHEBI:57841"/>
    </ligand>
</feature>
<dbReference type="Proteomes" id="UP000283872">
    <property type="component" value="Unassembled WGS sequence"/>
</dbReference>